<feature type="domain" description="Protein kinase" evidence="13">
    <location>
        <begin position="8"/>
        <end position="271"/>
    </location>
</feature>
<dbReference type="Pfam" id="PF00069">
    <property type="entry name" value="Pkinase"/>
    <property type="match status" value="1"/>
</dbReference>
<keyword evidence="4" id="KW-1003">Cell membrane</keyword>
<keyword evidence="5" id="KW-0597">Phosphoprotein</keyword>
<evidence type="ECO:0000256" key="3">
    <source>
        <dbReference type="ARBA" id="ARBA00012438"/>
    </source>
</evidence>
<dbReference type="InterPro" id="IPR053159">
    <property type="entry name" value="Hybrid_Histidine_Kinase"/>
</dbReference>
<dbReference type="PROSITE" id="PS50011">
    <property type="entry name" value="PROTEIN_KINASE_DOM"/>
    <property type="match status" value="1"/>
</dbReference>
<dbReference type="SUPFAM" id="SSF55781">
    <property type="entry name" value="GAF domain-like"/>
    <property type="match status" value="1"/>
</dbReference>
<dbReference type="GO" id="GO:0000155">
    <property type="term" value="F:phosphorelay sensor kinase activity"/>
    <property type="evidence" value="ECO:0007669"/>
    <property type="project" value="InterPro"/>
</dbReference>
<feature type="coiled-coil region" evidence="12">
    <location>
        <begin position="1469"/>
        <end position="1500"/>
    </location>
</feature>
<dbReference type="GO" id="GO:0005886">
    <property type="term" value="C:plasma membrane"/>
    <property type="evidence" value="ECO:0007669"/>
    <property type="project" value="UniProtKB-SubCell"/>
</dbReference>
<dbReference type="InterPro" id="IPR004358">
    <property type="entry name" value="Sig_transdc_His_kin-like_C"/>
</dbReference>
<dbReference type="Pfam" id="PF01590">
    <property type="entry name" value="GAF"/>
    <property type="match status" value="1"/>
</dbReference>
<evidence type="ECO:0000256" key="7">
    <source>
        <dbReference type="ARBA" id="ARBA00022741"/>
    </source>
</evidence>
<accession>A0A939D683</accession>
<dbReference type="InterPro" id="IPR003661">
    <property type="entry name" value="HisK_dim/P_dom"/>
</dbReference>
<dbReference type="Gene3D" id="3.30.565.10">
    <property type="entry name" value="Histidine kinase-like ATPase, C-terminal domain"/>
    <property type="match status" value="1"/>
</dbReference>
<evidence type="ECO:0000256" key="1">
    <source>
        <dbReference type="ARBA" id="ARBA00000085"/>
    </source>
</evidence>
<reference evidence="15" key="1">
    <citation type="submission" date="2021-02" db="EMBL/GenBank/DDBJ databases">
        <title>Abyssanaerobacter marinus gen.nov., sp., nov, anaerobic bacterium isolated from the Onnuri vent field of Indian Ocean and suggestion of Mogibacteriaceae fam. nov., and proposal of reclassification of ambiguous this family's genus member.</title>
        <authorList>
            <person name="Kim Y.J."/>
            <person name="Yang J.-A."/>
        </authorList>
    </citation>
    <scope>NUCLEOTIDE SEQUENCE</scope>
    <source>
        <strain evidence="15">DSM 2634</strain>
    </source>
</reference>
<dbReference type="Pfam" id="PF02518">
    <property type="entry name" value="HATPase_c"/>
    <property type="match status" value="1"/>
</dbReference>
<dbReference type="PRINTS" id="PR00344">
    <property type="entry name" value="BCTRLSENSOR"/>
</dbReference>
<sequence>MVEIAAEYEVLDVIYSSQYTTVYKVLLPQENRTVLIKSLNTEFNNPINSFKIKSKYDLLKKLENNCLVKVYEFFEFENRCSVMLEDFGGIPLSQYINRHRLELKEFLEIALKITKCIHYIHSNHVIHKSINPFNILYNSDEKKIKLFGFENSSEFSFESVEALNPRIFYDNLFYISPEQTGRMNRPIDYRTDFYSLGITLYELACSKLPFASLEAADMAYFHMAKNPLPAHQVNPNIPFPVSQIISKLMEKMPEDRYKSALGIESDIQECLHQLEEKGTIENFELGKNDQLDKFEIPKKLYGRDPELRILMNSFEKATKGNAEFVFVGGYSGIGKTALVNELHKPIMKEHGIFLSGKCDQYNKNIPYYALFTALNQFCTYILSDSEEEVKKWKESILDAIGKSGALLIDVIPKLELIIGEQPRVTEEFAAEMQMKFNLVLQNLLRAISSQKRPIVFFIDDLQWVDAASLELFENILFDNSITGLLFICTYRENEVDVTHPLIKSIKRVRKDKGRVELLHLENLNVCAVAEMIGNVLKCQGKEVYELAKIIHEKTLGNPFYIIEFLKYCNEENLLTYNVSEKRWIWKESDIKNSKTSDNVVTFLIEKMKTLPNATKELMLIAACVGNRFDRRILSAISGKSIKNINQALEPAIANEMIYILEKNGLRIQKVELLFCHDKFRQAAYFTLTEEQKKKIYLNIINYYEKIEGLRNSSEIFLVAELYTKVLDCINKEDTVKVINLFVYAAKIARLTSAFDAARQYLELVMDIVPEDLKREKSFMQSIYSEYHLVLFNLADFERMDKVYSIIENITEDPIELVNACCIQLMSLSKRNQHREAFLLGIDLLGKLGIHYPQNRLAEAIAKEVENYYSHVCNGGLERLEENEILCDEKDIAVAKLLNRITIVGSFFDSSCSHWASLTNANLMFEKGLTNWCLELLSSITAVLVAWKNDFYSGYKASKTAIALLEKKGFTKELHRTYHVYSILSCQWFEPLETSIYYAHKAFRGNLENGEFELSGYSFFTSQSAILECCKSIFEMQTEIEEASAFVKKTGNFYAQEAFAVFYQLVRALRGETLTYGSFNDEIFQEEKYLTDIEHNGMALAVYYIYRSLSAVLFSDFKSAYILVKKADPYLSYVTPYYIMALHSFLSSIAICKNLEETENAEERQSMQKTLKENQEWLCQRAKDAPFNFQHLYDLVQAEIKAAEGKYDEAFVLYEIAMAGAEKNKRPYHYAFICELIGQRYLKLGIKRTASYYIKEAYVSFLDWGAAGKAAYMKEIYKEMLFPNKNYHYLPTEYNTLDTIDLNAIIHVSQTIFSEMETKKLLEKLMEIMMQNSGSTKGHIFLKDENRFLLFVSGSVNNNLELIIDHQEITIGDTDSKKTLPVSMINYVARTKDVLIIDSIARSQFAYEPYFEKNNIQSAMCLPILQQNILKGIVYLENSILSGAFTKNNIDVLKVIASQAAISIENAFLYEELENKVKERTMQLEETISKLKETNVALEQEITQRITTEKALKESERQMNLSKEYDKIKTEFFSNISHELRTPINVIFSALQIHMYKQKDGHCQNNAKECYKYGYIMQQNCYRLLRLINNLIDITKIDSGYFNVNEVNVNMVNLIENITISVADYIEDKGISLIFDTEVEERIMACDPEKIERIILNLLSNAVKFTPAGGVIKVMIESKRNKLCIRVKDTGRGIPKEKLDVIFKRFIQVDKSFTRDHEGSGIGLSLVKDLVELHGGTISVKSRINRGSEFVILLPCRLVHQEQETPIYGEALSKGYIEKINIEFSDIYK</sequence>
<keyword evidence="6" id="KW-0808">Transferase</keyword>
<dbReference type="Pfam" id="PF13191">
    <property type="entry name" value="AAA_16"/>
    <property type="match status" value="1"/>
</dbReference>
<dbReference type="InterPro" id="IPR027417">
    <property type="entry name" value="P-loop_NTPase"/>
</dbReference>
<keyword evidence="9" id="KW-0067">ATP-binding</keyword>
<dbReference type="SUPFAM" id="SSF55874">
    <property type="entry name" value="ATPase domain of HSP90 chaperone/DNA topoisomerase II/histidine kinase"/>
    <property type="match status" value="1"/>
</dbReference>
<dbReference type="GO" id="GO:0005524">
    <property type="term" value="F:ATP binding"/>
    <property type="evidence" value="ECO:0007669"/>
    <property type="project" value="UniProtKB-KW"/>
</dbReference>
<dbReference type="CDD" id="cd16922">
    <property type="entry name" value="HATPase_EvgS-ArcB-TorS-like"/>
    <property type="match status" value="1"/>
</dbReference>
<dbReference type="PANTHER" id="PTHR43642:SF1">
    <property type="entry name" value="HYBRID SIGNAL TRANSDUCTION HISTIDINE KINASE G"/>
    <property type="match status" value="1"/>
</dbReference>
<feature type="domain" description="Histidine kinase" evidence="14">
    <location>
        <begin position="1534"/>
        <end position="1757"/>
    </location>
</feature>
<keyword evidence="8" id="KW-0418">Kinase</keyword>
<comment type="subcellular location">
    <subcellularLocation>
        <location evidence="2">Cell membrane</location>
    </subcellularLocation>
</comment>
<dbReference type="InterPro" id="IPR036890">
    <property type="entry name" value="HATPase_C_sf"/>
</dbReference>
<dbReference type="EC" id="2.7.13.3" evidence="3"/>
<evidence type="ECO:0000256" key="4">
    <source>
        <dbReference type="ARBA" id="ARBA00022475"/>
    </source>
</evidence>
<dbReference type="Gene3D" id="3.30.450.40">
    <property type="match status" value="1"/>
</dbReference>
<proteinExistence type="predicted"/>
<evidence type="ECO:0000256" key="11">
    <source>
        <dbReference type="ARBA" id="ARBA00023136"/>
    </source>
</evidence>
<dbReference type="SMART" id="SM00065">
    <property type="entry name" value="GAF"/>
    <property type="match status" value="1"/>
</dbReference>
<keyword evidence="12" id="KW-0175">Coiled coil</keyword>
<evidence type="ECO:0000256" key="2">
    <source>
        <dbReference type="ARBA" id="ARBA00004236"/>
    </source>
</evidence>
<dbReference type="Gene3D" id="3.30.200.20">
    <property type="entry name" value="Phosphorylase Kinase, domain 1"/>
    <property type="match status" value="1"/>
</dbReference>
<evidence type="ECO:0000256" key="10">
    <source>
        <dbReference type="ARBA" id="ARBA00023012"/>
    </source>
</evidence>
<gene>
    <name evidence="15" type="ORF">JYB65_00195</name>
</gene>
<comment type="caution">
    <text evidence="15">The sequence shown here is derived from an EMBL/GenBank/DDBJ whole genome shotgun (WGS) entry which is preliminary data.</text>
</comment>
<dbReference type="Pfam" id="PF00512">
    <property type="entry name" value="HisKA"/>
    <property type="match status" value="1"/>
</dbReference>
<dbReference type="Gene3D" id="1.10.510.10">
    <property type="entry name" value="Transferase(Phosphotransferase) domain 1"/>
    <property type="match status" value="1"/>
</dbReference>
<comment type="catalytic activity">
    <reaction evidence="1">
        <text>ATP + protein L-histidine = ADP + protein N-phospho-L-histidine.</text>
        <dbReference type="EC" id="2.7.13.3"/>
    </reaction>
</comment>
<dbReference type="InterPro" id="IPR029016">
    <property type="entry name" value="GAF-like_dom_sf"/>
</dbReference>
<dbReference type="SMART" id="SM00388">
    <property type="entry name" value="HisKA"/>
    <property type="match status" value="1"/>
</dbReference>
<dbReference type="InterPro" id="IPR041664">
    <property type="entry name" value="AAA_16"/>
</dbReference>
<keyword evidence="11" id="KW-0472">Membrane</keyword>
<dbReference type="PROSITE" id="PS50109">
    <property type="entry name" value="HIS_KIN"/>
    <property type="match status" value="1"/>
</dbReference>
<evidence type="ECO:0000256" key="6">
    <source>
        <dbReference type="ARBA" id="ARBA00022679"/>
    </source>
</evidence>
<dbReference type="InterPro" id="IPR000719">
    <property type="entry name" value="Prot_kinase_dom"/>
</dbReference>
<evidence type="ECO:0000256" key="8">
    <source>
        <dbReference type="ARBA" id="ARBA00022777"/>
    </source>
</evidence>
<keyword evidence="16" id="KW-1185">Reference proteome</keyword>
<evidence type="ECO:0000313" key="15">
    <source>
        <dbReference type="EMBL" id="MBN7771781.1"/>
    </source>
</evidence>
<dbReference type="InterPro" id="IPR005467">
    <property type="entry name" value="His_kinase_dom"/>
</dbReference>
<evidence type="ECO:0000256" key="9">
    <source>
        <dbReference type="ARBA" id="ARBA00022840"/>
    </source>
</evidence>
<dbReference type="CDD" id="cd14014">
    <property type="entry name" value="STKc_PknB_like"/>
    <property type="match status" value="1"/>
</dbReference>
<dbReference type="SMART" id="SM00387">
    <property type="entry name" value="HATPase_c"/>
    <property type="match status" value="1"/>
</dbReference>
<dbReference type="SUPFAM" id="SSF56112">
    <property type="entry name" value="Protein kinase-like (PK-like)"/>
    <property type="match status" value="1"/>
</dbReference>
<dbReference type="FunFam" id="3.30.565.10:FF:000023">
    <property type="entry name" value="PAS domain-containing sensor histidine kinase"/>
    <property type="match status" value="1"/>
</dbReference>
<dbReference type="SUPFAM" id="SSF52540">
    <property type="entry name" value="P-loop containing nucleoside triphosphate hydrolases"/>
    <property type="match status" value="1"/>
</dbReference>
<keyword evidence="10" id="KW-0902">Two-component regulatory system</keyword>
<dbReference type="SUPFAM" id="SSF47384">
    <property type="entry name" value="Homodimeric domain of signal transducing histidine kinase"/>
    <property type="match status" value="1"/>
</dbReference>
<organism evidence="15 16">
    <name type="scientific">Clostridium aminobutyricum</name>
    <dbReference type="NCBI Taxonomy" id="33953"/>
    <lineage>
        <taxon>Bacteria</taxon>
        <taxon>Bacillati</taxon>
        <taxon>Bacillota</taxon>
        <taxon>Clostridia</taxon>
        <taxon>Eubacteriales</taxon>
        <taxon>Clostridiaceae</taxon>
        <taxon>Clostridium</taxon>
    </lineage>
</organism>
<evidence type="ECO:0000256" key="5">
    <source>
        <dbReference type="ARBA" id="ARBA00022553"/>
    </source>
</evidence>
<name>A0A939D683_CLOAM</name>
<dbReference type="Gene3D" id="3.40.50.300">
    <property type="entry name" value="P-loop containing nucleotide triphosphate hydrolases"/>
    <property type="match status" value="1"/>
</dbReference>
<keyword evidence="7" id="KW-0547">Nucleotide-binding</keyword>
<dbReference type="InterPro" id="IPR011009">
    <property type="entry name" value="Kinase-like_dom_sf"/>
</dbReference>
<evidence type="ECO:0000256" key="12">
    <source>
        <dbReference type="SAM" id="Coils"/>
    </source>
</evidence>
<dbReference type="PANTHER" id="PTHR43642">
    <property type="entry name" value="HYBRID SIGNAL TRANSDUCTION HISTIDINE KINASE G"/>
    <property type="match status" value="1"/>
</dbReference>
<protein>
    <recommendedName>
        <fullName evidence="3">histidine kinase</fullName>
        <ecNumber evidence="3">2.7.13.3</ecNumber>
    </recommendedName>
</protein>
<dbReference type="InterPro" id="IPR003594">
    <property type="entry name" value="HATPase_dom"/>
</dbReference>
<dbReference type="InterPro" id="IPR003018">
    <property type="entry name" value="GAF"/>
</dbReference>
<evidence type="ECO:0000259" key="14">
    <source>
        <dbReference type="PROSITE" id="PS50109"/>
    </source>
</evidence>
<dbReference type="InterPro" id="IPR036097">
    <property type="entry name" value="HisK_dim/P_sf"/>
</dbReference>
<dbReference type="Gene3D" id="1.10.287.130">
    <property type="match status" value="1"/>
</dbReference>
<evidence type="ECO:0000313" key="16">
    <source>
        <dbReference type="Proteomes" id="UP000664545"/>
    </source>
</evidence>
<dbReference type="EMBL" id="JAFJZZ010000001">
    <property type="protein sequence ID" value="MBN7771781.1"/>
    <property type="molecule type" value="Genomic_DNA"/>
</dbReference>
<dbReference type="Proteomes" id="UP000664545">
    <property type="component" value="Unassembled WGS sequence"/>
</dbReference>
<dbReference type="RefSeq" id="WP_206580575.1">
    <property type="nucleotide sequence ID" value="NZ_JAFJZZ010000001.1"/>
</dbReference>
<evidence type="ECO:0000259" key="13">
    <source>
        <dbReference type="PROSITE" id="PS50011"/>
    </source>
</evidence>
<dbReference type="CDD" id="cd00082">
    <property type="entry name" value="HisKA"/>
    <property type="match status" value="1"/>
</dbReference>